<evidence type="ECO:0000256" key="9">
    <source>
        <dbReference type="RuleBase" id="RU003656"/>
    </source>
</evidence>
<dbReference type="InterPro" id="IPR036771">
    <property type="entry name" value="ATPsynth_dsu/esu_N"/>
</dbReference>
<comment type="subcellular location">
    <subcellularLocation>
        <location evidence="8">Cell membrane</location>
        <topology evidence="8">Peripheral membrane protein</topology>
    </subcellularLocation>
    <subcellularLocation>
        <location evidence="1">Endomembrane system</location>
        <topology evidence="1">Peripheral membrane protein</topology>
    </subcellularLocation>
</comment>
<keyword evidence="6 8" id="KW-0139">CF(1)</keyword>
<dbReference type="PANTHER" id="PTHR13822:SF10">
    <property type="entry name" value="ATP SYNTHASE EPSILON CHAIN, CHLOROPLASTIC"/>
    <property type="match status" value="1"/>
</dbReference>
<keyword evidence="7 8" id="KW-0066">ATP synthesis</keyword>
<comment type="function">
    <text evidence="8">Produces ATP from ADP in the presence of a proton gradient across the membrane.</text>
</comment>
<organism evidence="11 12">
    <name type="scientific">Facklamia miroungae</name>
    <dbReference type="NCBI Taxonomy" id="120956"/>
    <lineage>
        <taxon>Bacteria</taxon>
        <taxon>Bacillati</taxon>
        <taxon>Bacillota</taxon>
        <taxon>Bacilli</taxon>
        <taxon>Lactobacillales</taxon>
        <taxon>Aerococcaceae</taxon>
        <taxon>Facklamia</taxon>
    </lineage>
</organism>
<keyword evidence="5 8" id="KW-0472">Membrane</keyword>
<dbReference type="RefSeq" id="WP_090288938.1">
    <property type="nucleotide sequence ID" value="NZ_FNCK01000001.1"/>
</dbReference>
<evidence type="ECO:0000256" key="4">
    <source>
        <dbReference type="ARBA" id="ARBA00023065"/>
    </source>
</evidence>
<evidence type="ECO:0000256" key="1">
    <source>
        <dbReference type="ARBA" id="ARBA00004184"/>
    </source>
</evidence>
<evidence type="ECO:0000256" key="7">
    <source>
        <dbReference type="ARBA" id="ARBA00023310"/>
    </source>
</evidence>
<evidence type="ECO:0000259" key="10">
    <source>
        <dbReference type="Pfam" id="PF02823"/>
    </source>
</evidence>
<dbReference type="NCBIfam" id="TIGR01216">
    <property type="entry name" value="ATP_synt_epsi"/>
    <property type="match status" value="1"/>
</dbReference>
<evidence type="ECO:0000256" key="8">
    <source>
        <dbReference type="HAMAP-Rule" id="MF_00530"/>
    </source>
</evidence>
<dbReference type="GO" id="GO:0012505">
    <property type="term" value="C:endomembrane system"/>
    <property type="evidence" value="ECO:0007669"/>
    <property type="project" value="UniProtKB-SubCell"/>
</dbReference>
<accession>A0A1G7PFB2</accession>
<dbReference type="EMBL" id="FNCK01000001">
    <property type="protein sequence ID" value="SDF84945.1"/>
    <property type="molecule type" value="Genomic_DNA"/>
</dbReference>
<dbReference type="SUPFAM" id="SSF51344">
    <property type="entry name" value="Epsilon subunit of F1F0-ATP synthase N-terminal domain"/>
    <property type="match status" value="1"/>
</dbReference>
<evidence type="ECO:0000256" key="5">
    <source>
        <dbReference type="ARBA" id="ARBA00023136"/>
    </source>
</evidence>
<keyword evidence="8" id="KW-0375">Hydrogen ion transport</keyword>
<dbReference type="Gene3D" id="2.60.15.10">
    <property type="entry name" value="F0F1 ATP synthase delta/epsilon subunit, N-terminal"/>
    <property type="match status" value="1"/>
</dbReference>
<comment type="subunit">
    <text evidence="8 9">F-type ATPases have 2 components, CF(1) - the catalytic core - and CF(0) - the membrane proton channel. CF(1) has five subunits: alpha(3), beta(3), gamma(1), delta(1), epsilon(1). CF(0) has three main subunits: a, b and c.</text>
</comment>
<dbReference type="OrthoDB" id="9804110at2"/>
<protein>
    <recommendedName>
        <fullName evidence="8">ATP synthase epsilon chain</fullName>
    </recommendedName>
    <alternativeName>
        <fullName evidence="8">ATP synthase F1 sector epsilon subunit</fullName>
    </alternativeName>
    <alternativeName>
        <fullName evidence="8">F-ATPase epsilon subunit</fullName>
    </alternativeName>
</protein>
<sequence length="146" mass="16369">MTQTLKNLQVQIISPNGVVYTKRARKCHVQTVNGGITILPNHIAMMTVLDISTVVVTPLKEAKPDDYIAINGGLLEIRDNELNIIANMAVRALDIDDAKTKMELSLAEDKMKQAQINQDIRAYHSAEIELRKALNQLDAFKHQHNQ</sequence>
<proteinExistence type="inferred from homology"/>
<dbReference type="GO" id="GO:0005524">
    <property type="term" value="F:ATP binding"/>
    <property type="evidence" value="ECO:0007669"/>
    <property type="project" value="UniProtKB-UniRule"/>
</dbReference>
<evidence type="ECO:0000256" key="3">
    <source>
        <dbReference type="ARBA" id="ARBA00022448"/>
    </source>
</evidence>
<reference evidence="11 12" key="1">
    <citation type="submission" date="2016-10" db="EMBL/GenBank/DDBJ databases">
        <authorList>
            <person name="de Groot N.N."/>
        </authorList>
    </citation>
    <scope>NUCLEOTIDE SEQUENCE [LARGE SCALE GENOMIC DNA]</scope>
    <source>
        <strain evidence="11 12">ATCC BAA-466</strain>
    </source>
</reference>
<gene>
    <name evidence="8" type="primary">atpC</name>
    <name evidence="11" type="ORF">SAMN05421791_101235</name>
</gene>
<dbReference type="GO" id="GO:0005886">
    <property type="term" value="C:plasma membrane"/>
    <property type="evidence" value="ECO:0007669"/>
    <property type="project" value="UniProtKB-SubCell"/>
</dbReference>
<comment type="similarity">
    <text evidence="2 8 9">Belongs to the ATPase epsilon chain family.</text>
</comment>
<evidence type="ECO:0000313" key="12">
    <source>
        <dbReference type="Proteomes" id="UP000199708"/>
    </source>
</evidence>
<keyword evidence="3 8" id="KW-0813">Transport</keyword>
<dbReference type="GO" id="GO:0046933">
    <property type="term" value="F:proton-transporting ATP synthase activity, rotational mechanism"/>
    <property type="evidence" value="ECO:0007669"/>
    <property type="project" value="UniProtKB-UniRule"/>
</dbReference>
<keyword evidence="4 8" id="KW-0406">Ion transport</keyword>
<keyword evidence="8" id="KW-1003">Cell membrane</keyword>
<dbReference type="AlphaFoldDB" id="A0A1G7PFB2"/>
<keyword evidence="12" id="KW-1185">Reference proteome</keyword>
<dbReference type="InterPro" id="IPR020546">
    <property type="entry name" value="ATP_synth_F1_dsu/esu_N"/>
</dbReference>
<dbReference type="Proteomes" id="UP000199708">
    <property type="component" value="Unassembled WGS sequence"/>
</dbReference>
<feature type="domain" description="ATP synthase F1 complex delta/epsilon subunit N-terminal" evidence="10">
    <location>
        <begin position="8"/>
        <end position="89"/>
    </location>
</feature>
<dbReference type="Pfam" id="PF02823">
    <property type="entry name" value="ATP-synt_DE_N"/>
    <property type="match status" value="1"/>
</dbReference>
<dbReference type="HAMAP" id="MF_00530">
    <property type="entry name" value="ATP_synth_epsil_bac"/>
    <property type="match status" value="1"/>
</dbReference>
<dbReference type="STRING" id="120956.SAMN05421791_101235"/>
<dbReference type="GO" id="GO:0045259">
    <property type="term" value="C:proton-transporting ATP synthase complex"/>
    <property type="evidence" value="ECO:0007669"/>
    <property type="project" value="UniProtKB-KW"/>
</dbReference>
<name>A0A1G7PFB2_9LACT</name>
<evidence type="ECO:0000313" key="11">
    <source>
        <dbReference type="EMBL" id="SDF84945.1"/>
    </source>
</evidence>
<dbReference type="PANTHER" id="PTHR13822">
    <property type="entry name" value="ATP SYNTHASE DELTA/EPSILON CHAIN"/>
    <property type="match status" value="1"/>
</dbReference>
<evidence type="ECO:0000256" key="6">
    <source>
        <dbReference type="ARBA" id="ARBA00023196"/>
    </source>
</evidence>
<dbReference type="CDD" id="cd12152">
    <property type="entry name" value="F1-ATPase_delta"/>
    <property type="match status" value="1"/>
</dbReference>
<dbReference type="InterPro" id="IPR001469">
    <property type="entry name" value="ATP_synth_F1_dsu/esu"/>
</dbReference>
<evidence type="ECO:0000256" key="2">
    <source>
        <dbReference type="ARBA" id="ARBA00005712"/>
    </source>
</evidence>